<evidence type="ECO:0000313" key="2">
    <source>
        <dbReference type="EMBL" id="OAE31382.1"/>
    </source>
</evidence>
<organism evidence="2 3">
    <name type="scientific">Marchantia polymorpha subsp. ruderalis</name>
    <dbReference type="NCBI Taxonomy" id="1480154"/>
    <lineage>
        <taxon>Eukaryota</taxon>
        <taxon>Viridiplantae</taxon>
        <taxon>Streptophyta</taxon>
        <taxon>Embryophyta</taxon>
        <taxon>Marchantiophyta</taxon>
        <taxon>Marchantiopsida</taxon>
        <taxon>Marchantiidae</taxon>
        <taxon>Marchantiales</taxon>
        <taxon>Marchantiaceae</taxon>
        <taxon>Marchantia</taxon>
    </lineage>
</organism>
<evidence type="ECO:0000313" key="3">
    <source>
        <dbReference type="Proteomes" id="UP000077202"/>
    </source>
</evidence>
<gene>
    <name evidence="2" type="ORF">AXG93_947s1020</name>
</gene>
<feature type="compositionally biased region" description="Low complexity" evidence="1">
    <location>
        <begin position="168"/>
        <end position="178"/>
    </location>
</feature>
<dbReference type="Proteomes" id="UP000077202">
    <property type="component" value="Unassembled WGS sequence"/>
</dbReference>
<feature type="region of interest" description="Disordered" evidence="1">
    <location>
        <begin position="17"/>
        <end position="99"/>
    </location>
</feature>
<evidence type="ECO:0000256" key="1">
    <source>
        <dbReference type="SAM" id="MobiDB-lite"/>
    </source>
</evidence>
<dbReference type="AlphaFoldDB" id="A0A176WGB3"/>
<accession>A0A176WGB3</accession>
<feature type="compositionally biased region" description="Acidic residues" evidence="1">
    <location>
        <begin position="64"/>
        <end position="74"/>
    </location>
</feature>
<feature type="region of interest" description="Disordered" evidence="1">
    <location>
        <begin position="165"/>
        <end position="197"/>
    </location>
</feature>
<comment type="caution">
    <text evidence="2">The sequence shown here is derived from an EMBL/GenBank/DDBJ whole genome shotgun (WGS) entry which is preliminary data.</text>
</comment>
<reference evidence="2" key="1">
    <citation type="submission" date="2016-03" db="EMBL/GenBank/DDBJ databases">
        <title>Mechanisms controlling the formation of the plant cell surface in tip-growing cells are functionally conserved among land plants.</title>
        <authorList>
            <person name="Honkanen S."/>
            <person name="Jones V.A."/>
            <person name="Morieri G."/>
            <person name="Champion C."/>
            <person name="Hetherington A.J."/>
            <person name="Kelly S."/>
            <person name="Saint-Marcoux D."/>
            <person name="Proust H."/>
            <person name="Prescott H."/>
            <person name="Dolan L."/>
        </authorList>
    </citation>
    <scope>NUCLEOTIDE SEQUENCE [LARGE SCALE GENOMIC DNA]</scope>
    <source>
        <tissue evidence="2">Whole gametophyte</tissue>
    </source>
</reference>
<protein>
    <submittedName>
        <fullName evidence="2">Uncharacterized protein</fullName>
    </submittedName>
</protein>
<feature type="compositionally biased region" description="Polar residues" evidence="1">
    <location>
        <begin position="24"/>
        <end position="43"/>
    </location>
</feature>
<feature type="region of interest" description="Disordered" evidence="1">
    <location>
        <begin position="210"/>
        <end position="235"/>
    </location>
</feature>
<proteinExistence type="predicted"/>
<keyword evidence="3" id="KW-1185">Reference proteome</keyword>
<sequence>MGLIFVPYRHMHESLLKNSHRGSSESASTEQANTNENSYQSLQDLVRIYDDPSAIDATDRSANLDDDGEGEDDEARPSSSGASTSAASRTEGDSSSGDENARFYRALRRLHTSTPGPSSAANVVSSLIDTRTVRLLEATVVNPGPGLLRTPERSVDDLLQFVRRRTDQSSSASTSSSQTEDDVLTASAGSGPGPGLGLVQFRDGASSGGTVTVNPAFSSSSDSGPTQAYLRHNETRTNVTTHGCLRVIMRRHRGWEEQAARDNFVEYWHYSTIQRREAPGFEVVRDGIARLPWPLLALAGLHTLRSFAYQINSAHHRETPLPDYQGNVFDVVLVSPEPTSNPSEERAI</sequence>
<feature type="compositionally biased region" description="Polar residues" evidence="1">
    <location>
        <begin position="210"/>
        <end position="226"/>
    </location>
</feature>
<dbReference type="EMBL" id="LVLJ01001107">
    <property type="protein sequence ID" value="OAE31382.1"/>
    <property type="molecule type" value="Genomic_DNA"/>
</dbReference>
<feature type="compositionally biased region" description="Low complexity" evidence="1">
    <location>
        <begin position="77"/>
        <end position="89"/>
    </location>
</feature>
<name>A0A176WGB3_MARPO</name>